<gene>
    <name evidence="12" type="primary">LOC115874940</name>
</gene>
<comment type="subcellular location">
    <subcellularLocation>
        <location evidence="8">Nucleus</location>
    </subcellularLocation>
</comment>
<dbReference type="AlphaFoldDB" id="A0A6J2X597"/>
<feature type="compositionally biased region" description="Polar residues" evidence="9">
    <location>
        <begin position="194"/>
        <end position="224"/>
    </location>
</feature>
<keyword evidence="5 8" id="KW-0378">Hydrolase</keyword>
<dbReference type="GO" id="GO:0036297">
    <property type="term" value="P:interstrand cross-link repair"/>
    <property type="evidence" value="ECO:0007669"/>
    <property type="project" value="InterPro"/>
</dbReference>
<dbReference type="RefSeq" id="XP_030746104.1">
    <property type="nucleotide sequence ID" value="XM_030890244.1"/>
</dbReference>
<evidence type="ECO:0000256" key="5">
    <source>
        <dbReference type="ARBA" id="ARBA00022801"/>
    </source>
</evidence>
<keyword evidence="4 8" id="KW-0479">Metal-binding</keyword>
<keyword evidence="8" id="KW-0227">DNA damage</keyword>
<dbReference type="GO" id="GO:0017108">
    <property type="term" value="F:5'-flap endonuclease activity"/>
    <property type="evidence" value="ECO:0007669"/>
    <property type="project" value="TreeGrafter"/>
</dbReference>
<dbReference type="PANTHER" id="PTHR15749:SF4">
    <property type="entry name" value="FANCONI-ASSOCIATED NUCLEASE 1"/>
    <property type="match status" value="1"/>
</dbReference>
<feature type="domain" description="VRR-NUC" evidence="10">
    <location>
        <begin position="813"/>
        <end position="908"/>
    </location>
</feature>
<evidence type="ECO:0000259" key="10">
    <source>
        <dbReference type="SMART" id="SM00990"/>
    </source>
</evidence>
<dbReference type="GO" id="GO:0004528">
    <property type="term" value="F:phosphodiesterase I activity"/>
    <property type="evidence" value="ECO:0007669"/>
    <property type="project" value="UniProtKB-EC"/>
</dbReference>
<dbReference type="Pfam" id="PF08774">
    <property type="entry name" value="VRR_NUC"/>
    <property type="match status" value="1"/>
</dbReference>
<evidence type="ECO:0000313" key="11">
    <source>
        <dbReference type="Proteomes" id="UP000504635"/>
    </source>
</evidence>
<evidence type="ECO:0000256" key="2">
    <source>
        <dbReference type="ARBA" id="ARBA00005533"/>
    </source>
</evidence>
<dbReference type="GO" id="GO:0070336">
    <property type="term" value="F:flap-structured DNA binding"/>
    <property type="evidence" value="ECO:0007669"/>
    <property type="project" value="TreeGrafter"/>
</dbReference>
<comment type="function">
    <text evidence="8">Nuclease required for the repair of DNA interstrand cross-links (ICL). Acts as a 5'-3' exonuclease that anchors at a cut end of DNA and cleaves DNA successively at every third nucleotide, allowing to excise an ICL from one strand through flanking incisions.</text>
</comment>
<protein>
    <recommendedName>
        <fullName evidence="8">Fanconi-associated nuclease</fullName>
        <ecNumber evidence="8">3.1.4.1</ecNumber>
    </recommendedName>
</protein>
<dbReference type="InterPro" id="IPR049132">
    <property type="entry name" value="FAN1-like_euk"/>
</dbReference>
<keyword evidence="8" id="KW-0234">DNA repair</keyword>
<dbReference type="GO" id="GO:0008409">
    <property type="term" value="F:5'-3' exonuclease activity"/>
    <property type="evidence" value="ECO:0007669"/>
    <property type="project" value="TreeGrafter"/>
</dbReference>
<sequence>MYRRRNKKFNILQGNEEQSLEFSRNGIRLRQTNITELLKISKKTNKSVVVPNTAFTMELDVKSLGNISETDHTETSSQSEDTIIYGENESVNNNSTSLETTSPSSTIVIHEHVIFNDPTDVLSVEICDDSDIPLSNTGSDELSRKKYARSLTSKRKLIFDDTEEPSSVSPKKRMELTNNSTMEMDVSAPVDVNTAENIPTNTKQDDQVPSCSKSQSTKNNTTAGQKGLLTPRKINSTDSTNKSNRISPQKSPTSPKCLKKLNPKEGKQLQIKQLDELIKLFKGVSKNCFKRKLLNEAEYKILKRFISLEDNRKYVVMKLFVWKKMWYNIFSFSKKANLIVNDDKDIIDIFENLKQEEFVDTMYNKVENLLELLNTLGHDKIKEIMIKLKIKPIKSKPENVKLILQVASRQRTLPGSKSFKEVILNAIENKMGFSFKISEQVCDAFFNVCLLSTFVNPEFQDIQKYFQSIVYDKIVFPKVSIENYPVFVSRQQFLDYGKALKVKLLLDDTLSKIKETKLGILNIGNQAYLELQQSKLEERDKVAPHLYKFRAVHVYSKILSLCCNHIYTKKDGFPNEAKKWLEYLIQRFPESRYIGFWYQKLIWLHMRHLNEISYEKAAKLLIEVLENKAYKLNILSIYELAKLGTKLKQSKKYKIDQLYHDKIAQLMPRTIKEDEIPQEQIDSTSIRHLEQTGVKKNYITVSSDEITIQTVEQVALNYYADNGYPEGIHCESSLVNGLLLLFFWDIIYNPSINIPAIFIEPIQQGPLDIFTEYFYDNRKDLFKERLNEISCWSVDKLIDFAKNNWKNHCYKVSIFGLIQNAIRSLDIIPKLINVIGRKLLTSIFARLIEDLRMYRSGMPDLLIWNIEKQHCKFVEVKSENDRLAVNQLLWLKYLKDNGADVAVCWVHSRGSKRKIIKSSPVKSKT</sequence>
<evidence type="ECO:0000256" key="1">
    <source>
        <dbReference type="ARBA" id="ARBA00000983"/>
    </source>
</evidence>
<dbReference type="GO" id="GO:0046872">
    <property type="term" value="F:metal ion binding"/>
    <property type="evidence" value="ECO:0007669"/>
    <property type="project" value="UniProtKB-KW"/>
</dbReference>
<comment type="similarity">
    <text evidence="2 8">Belongs to the FAN1 family.</text>
</comment>
<dbReference type="InterPro" id="IPR033315">
    <property type="entry name" value="Fan1-like"/>
</dbReference>
<keyword evidence="3 8" id="KW-0540">Nuclease</keyword>
<keyword evidence="11" id="KW-1185">Reference proteome</keyword>
<organism evidence="11 12">
    <name type="scientific">Sitophilus oryzae</name>
    <name type="common">Rice weevil</name>
    <name type="synonym">Curculio oryzae</name>
    <dbReference type="NCBI Taxonomy" id="7048"/>
    <lineage>
        <taxon>Eukaryota</taxon>
        <taxon>Metazoa</taxon>
        <taxon>Ecdysozoa</taxon>
        <taxon>Arthropoda</taxon>
        <taxon>Hexapoda</taxon>
        <taxon>Insecta</taxon>
        <taxon>Pterygota</taxon>
        <taxon>Neoptera</taxon>
        <taxon>Endopterygota</taxon>
        <taxon>Coleoptera</taxon>
        <taxon>Polyphaga</taxon>
        <taxon>Cucujiformia</taxon>
        <taxon>Curculionidae</taxon>
        <taxon>Dryophthorinae</taxon>
        <taxon>Sitophilus</taxon>
    </lineage>
</organism>
<evidence type="ECO:0000256" key="8">
    <source>
        <dbReference type="RuleBase" id="RU365033"/>
    </source>
</evidence>
<keyword evidence="7 8" id="KW-0464">Manganese</keyword>
<feature type="compositionally biased region" description="Polar residues" evidence="9">
    <location>
        <begin position="233"/>
        <end position="254"/>
    </location>
</feature>
<comment type="catalytic activity">
    <reaction evidence="1 8">
        <text>Hydrolytically removes 5'-nucleotides successively from the 3'-hydroxy termini of 3'-hydroxy-terminated oligonucleotides.</text>
        <dbReference type="EC" id="3.1.4.1"/>
    </reaction>
</comment>
<dbReference type="OrthoDB" id="76364at2759"/>
<evidence type="ECO:0000256" key="9">
    <source>
        <dbReference type="SAM" id="MobiDB-lite"/>
    </source>
</evidence>
<dbReference type="Gene3D" id="3.40.1350.10">
    <property type="match status" value="1"/>
</dbReference>
<feature type="region of interest" description="Disordered" evidence="9">
    <location>
        <begin position="161"/>
        <end position="260"/>
    </location>
</feature>
<dbReference type="EC" id="3.1.4.1" evidence="8"/>
<proteinExistence type="inferred from homology"/>
<comment type="cofactor">
    <cofactor evidence="8">
        <name>Mg(2+)</name>
        <dbReference type="ChEBI" id="CHEBI:18420"/>
    </cofactor>
    <cofactor evidence="8">
        <name>Mn(2+)</name>
        <dbReference type="ChEBI" id="CHEBI:29035"/>
    </cofactor>
</comment>
<evidence type="ECO:0000313" key="12">
    <source>
        <dbReference type="RefSeq" id="XP_030746104.1"/>
    </source>
</evidence>
<evidence type="ECO:0000256" key="7">
    <source>
        <dbReference type="ARBA" id="ARBA00023211"/>
    </source>
</evidence>
<evidence type="ECO:0000256" key="6">
    <source>
        <dbReference type="ARBA" id="ARBA00022842"/>
    </source>
</evidence>
<dbReference type="KEGG" id="soy:115874940"/>
<evidence type="ECO:0000256" key="3">
    <source>
        <dbReference type="ARBA" id="ARBA00022722"/>
    </source>
</evidence>
<keyword evidence="8" id="KW-0539">Nucleus</keyword>
<dbReference type="InParanoid" id="A0A6J2X597"/>
<keyword evidence="6 8" id="KW-0460">Magnesium</keyword>
<dbReference type="GeneID" id="115874940"/>
<dbReference type="InterPro" id="IPR011856">
    <property type="entry name" value="tRNA_endonuc-like_dom_sf"/>
</dbReference>
<dbReference type="Proteomes" id="UP000504635">
    <property type="component" value="Unplaced"/>
</dbReference>
<dbReference type="InterPro" id="IPR014883">
    <property type="entry name" value="VRR_NUC"/>
</dbReference>
<dbReference type="GO" id="GO:0005634">
    <property type="term" value="C:nucleus"/>
    <property type="evidence" value="ECO:0007669"/>
    <property type="project" value="UniProtKB-SubCell"/>
</dbReference>
<dbReference type="CDD" id="cd22326">
    <property type="entry name" value="FAN1-like"/>
    <property type="match status" value="1"/>
</dbReference>
<reference evidence="12" key="1">
    <citation type="submission" date="2025-08" db="UniProtKB">
        <authorList>
            <consortium name="RefSeq"/>
        </authorList>
    </citation>
    <scope>IDENTIFICATION</scope>
    <source>
        <tissue evidence="12">Gonads</tissue>
    </source>
</reference>
<dbReference type="SMART" id="SM00990">
    <property type="entry name" value="VRR_NUC"/>
    <property type="match status" value="1"/>
</dbReference>
<evidence type="ECO:0000256" key="4">
    <source>
        <dbReference type="ARBA" id="ARBA00022723"/>
    </source>
</evidence>
<accession>A0A6J2X597</accession>
<name>A0A6J2X597_SITOR</name>
<dbReference type="PANTHER" id="PTHR15749">
    <property type="entry name" value="FANCONI-ASSOCIATED NUCLEASE 1"/>
    <property type="match status" value="1"/>
</dbReference>